<dbReference type="AlphaFoldDB" id="A0A9X1V5Y8"/>
<reference evidence="1" key="1">
    <citation type="submission" date="2022-03" db="EMBL/GenBank/DDBJ databases">
        <title>Gramella crocea sp. nov., isolated from activated sludge of a seafood processing plant.</title>
        <authorList>
            <person name="Zhang X."/>
        </authorList>
    </citation>
    <scope>NUCLEOTIDE SEQUENCE</scope>
    <source>
        <strain evidence="1">YJ019</strain>
    </source>
</reference>
<proteinExistence type="predicted"/>
<accession>A0A9X1V5Y8</accession>
<comment type="caution">
    <text evidence="1">The sequence shown here is derived from an EMBL/GenBank/DDBJ whole genome shotgun (WGS) entry which is preliminary data.</text>
</comment>
<name>A0A9X1V5Y8_9FLAO</name>
<evidence type="ECO:0000313" key="1">
    <source>
        <dbReference type="EMBL" id="MCH4824271.1"/>
    </source>
</evidence>
<dbReference type="RefSeq" id="WP_240714439.1">
    <property type="nucleotide sequence ID" value="NZ_JAKVTV010000005.1"/>
</dbReference>
<evidence type="ECO:0000313" key="2">
    <source>
        <dbReference type="Proteomes" id="UP001139226"/>
    </source>
</evidence>
<dbReference type="EMBL" id="JAKVTV010000005">
    <property type="protein sequence ID" value="MCH4824271.1"/>
    <property type="molecule type" value="Genomic_DNA"/>
</dbReference>
<gene>
    <name evidence="1" type="ORF">ML462_13930</name>
</gene>
<organism evidence="1 2">
    <name type="scientific">Christiangramia lutea</name>
    <dbReference type="NCBI Taxonomy" id="1607951"/>
    <lineage>
        <taxon>Bacteria</taxon>
        <taxon>Pseudomonadati</taxon>
        <taxon>Bacteroidota</taxon>
        <taxon>Flavobacteriia</taxon>
        <taxon>Flavobacteriales</taxon>
        <taxon>Flavobacteriaceae</taxon>
        <taxon>Christiangramia</taxon>
    </lineage>
</organism>
<sequence>MNTVQPNVPGVNVPQLQTRRFTESLNEIIVPKHDSKLKFEKGILVAAKANTNRPLNSATLNHLIYFADSWNQELSLTRSGEGIRIEFKIKK</sequence>
<dbReference type="Proteomes" id="UP001139226">
    <property type="component" value="Unassembled WGS sequence"/>
</dbReference>
<protein>
    <submittedName>
        <fullName evidence="1">Uncharacterized protein</fullName>
    </submittedName>
</protein>
<keyword evidence="2" id="KW-1185">Reference proteome</keyword>